<comment type="caution">
    <text evidence="3">The sequence shown here is derived from an EMBL/GenBank/DDBJ whole genome shotgun (WGS) entry which is preliminary data.</text>
</comment>
<dbReference type="PANTHER" id="PTHR34136">
    <property type="match status" value="1"/>
</dbReference>
<dbReference type="InterPro" id="IPR004629">
    <property type="entry name" value="WecG_TagA_CpsF"/>
</dbReference>
<evidence type="ECO:0000313" key="3">
    <source>
        <dbReference type="EMBL" id="KKR71372.1"/>
    </source>
</evidence>
<evidence type="ECO:0000256" key="2">
    <source>
        <dbReference type="ARBA" id="ARBA00022679"/>
    </source>
</evidence>
<dbReference type="EMBL" id="LBZK01000002">
    <property type="protein sequence ID" value="KKR71372.1"/>
    <property type="molecule type" value="Genomic_DNA"/>
</dbReference>
<dbReference type="Proteomes" id="UP000034562">
    <property type="component" value="Unassembled WGS sequence"/>
</dbReference>
<keyword evidence="2 3" id="KW-0808">Transferase</keyword>
<accession>A0A0G0W817</accession>
<dbReference type="GO" id="GO:0016758">
    <property type="term" value="F:hexosyltransferase activity"/>
    <property type="evidence" value="ECO:0007669"/>
    <property type="project" value="TreeGrafter"/>
</dbReference>
<evidence type="ECO:0000313" key="4">
    <source>
        <dbReference type="Proteomes" id="UP000034562"/>
    </source>
</evidence>
<evidence type="ECO:0000256" key="1">
    <source>
        <dbReference type="ARBA" id="ARBA00022676"/>
    </source>
</evidence>
<keyword evidence="1" id="KW-0328">Glycosyltransferase</keyword>
<name>A0A0G0W817_9BACT</name>
<dbReference type="NCBIfam" id="TIGR00696">
    <property type="entry name" value="wecG_tagA_cpsF"/>
    <property type="match status" value="1"/>
</dbReference>
<dbReference type="AlphaFoldDB" id="A0A0G0W817"/>
<reference evidence="3 4" key="1">
    <citation type="journal article" date="2015" name="Nature">
        <title>rRNA introns, odd ribosomes, and small enigmatic genomes across a large radiation of phyla.</title>
        <authorList>
            <person name="Brown C.T."/>
            <person name="Hug L.A."/>
            <person name="Thomas B.C."/>
            <person name="Sharon I."/>
            <person name="Castelle C.J."/>
            <person name="Singh A."/>
            <person name="Wilkins M.J."/>
            <person name="Williams K.H."/>
            <person name="Banfield J.F."/>
        </authorList>
    </citation>
    <scope>NUCLEOTIDE SEQUENCE [LARGE SCALE GENOMIC DNA]</scope>
</reference>
<gene>
    <name evidence="3" type="ORF">UU12_C0002G0030</name>
</gene>
<dbReference type="Pfam" id="PF03808">
    <property type="entry name" value="Glyco_tran_WecG"/>
    <property type="match status" value="1"/>
</dbReference>
<dbReference type="CDD" id="cd06533">
    <property type="entry name" value="Glyco_transf_WecG_TagA"/>
    <property type="match status" value="1"/>
</dbReference>
<dbReference type="PANTHER" id="PTHR34136:SF1">
    <property type="entry name" value="UDP-N-ACETYL-D-MANNOSAMINURONIC ACID TRANSFERASE"/>
    <property type="match status" value="1"/>
</dbReference>
<proteinExistence type="predicted"/>
<protein>
    <submittedName>
        <fullName evidence="3">N-acetylglucosaminyldiphosphoundecaprenol N-acetyl-beta-D-mannosaminyltransferase</fullName>
    </submittedName>
</protein>
<organism evidence="3 4">
    <name type="scientific">Candidatus Woesebacteria bacterium GW2011_GWA2_40_7b</name>
    <dbReference type="NCBI Taxonomy" id="1618563"/>
    <lineage>
        <taxon>Bacteria</taxon>
        <taxon>Candidatus Woeseibacteriota</taxon>
    </lineage>
</organism>
<sequence length="263" mass="29996">MQRNNTSSDRRFVQILGINVISTSIPKLLVTTRDNISHNTKFFIVTPNPELILASTKNITLRKALNSSNFPVPDGVGLNYASKFLYGKNLNIIPGRKLFEKLVELANKNGWKVFFLGGEGKEAALAAEKLELNYKRVKIETFAGPILNEKAIPVTEVNRKLEKDAVDLINKFRPDLLFVAMKNPKQEIWIHKNLSKLNVGGAMAVGGTFRYIAGLSKLPPRWMEKAGLEWVWRLLTEPKRFRRIFNAFPIFPLRVFWFKITGR</sequence>
<dbReference type="STRING" id="1618563.UU12_C0002G0030"/>